<protein>
    <submittedName>
        <fullName evidence="4">Uncharacterized protein</fullName>
    </submittedName>
</protein>
<keyword evidence="3" id="KW-0732">Signal</keyword>
<feature type="region of interest" description="Disordered" evidence="2">
    <location>
        <begin position="241"/>
        <end position="264"/>
    </location>
</feature>
<feature type="chain" id="PRO_5040148650" evidence="3">
    <location>
        <begin position="32"/>
        <end position="355"/>
    </location>
</feature>
<evidence type="ECO:0000256" key="1">
    <source>
        <dbReference type="SAM" id="Coils"/>
    </source>
</evidence>
<gene>
    <name evidence="4" type="ORF">SEMRO_136_G064100.1</name>
</gene>
<keyword evidence="1" id="KW-0175">Coiled coil</keyword>
<dbReference type="AlphaFoldDB" id="A0A9N8DHX4"/>
<evidence type="ECO:0000256" key="2">
    <source>
        <dbReference type="SAM" id="MobiDB-lite"/>
    </source>
</evidence>
<keyword evidence="5" id="KW-1185">Reference proteome</keyword>
<feature type="region of interest" description="Disordered" evidence="2">
    <location>
        <begin position="63"/>
        <end position="126"/>
    </location>
</feature>
<evidence type="ECO:0000313" key="4">
    <source>
        <dbReference type="EMBL" id="CAB9502431.1"/>
    </source>
</evidence>
<proteinExistence type="predicted"/>
<feature type="compositionally biased region" description="Polar residues" evidence="2">
    <location>
        <begin position="117"/>
        <end position="126"/>
    </location>
</feature>
<feature type="compositionally biased region" description="Acidic residues" evidence="2">
    <location>
        <begin position="75"/>
        <end position="85"/>
    </location>
</feature>
<evidence type="ECO:0000256" key="3">
    <source>
        <dbReference type="SAM" id="SignalP"/>
    </source>
</evidence>
<reference evidence="4" key="1">
    <citation type="submission" date="2020-06" db="EMBL/GenBank/DDBJ databases">
        <authorList>
            <consortium name="Plant Systems Biology data submission"/>
        </authorList>
    </citation>
    <scope>NUCLEOTIDE SEQUENCE</scope>
    <source>
        <strain evidence="4">D6</strain>
    </source>
</reference>
<comment type="caution">
    <text evidence="4">The sequence shown here is derived from an EMBL/GenBank/DDBJ whole genome shotgun (WGS) entry which is preliminary data.</text>
</comment>
<name>A0A9N8DHX4_9STRA</name>
<feature type="signal peptide" evidence="3">
    <location>
        <begin position="1"/>
        <end position="31"/>
    </location>
</feature>
<feature type="compositionally biased region" description="Basic and acidic residues" evidence="2">
    <location>
        <begin position="246"/>
        <end position="264"/>
    </location>
</feature>
<dbReference type="Proteomes" id="UP001153069">
    <property type="component" value="Unassembled WGS sequence"/>
</dbReference>
<sequence>MICHRHRHHQSPSTAVLAIVFGFVVTREVDAFMGQSSTSLLNVVSGSSPLPWCLVTTSSSHSRRQSITRTTTTSDQEDNDNDDGVLDAHEFDPVPSFLNGSQTGQNNTDNNTNNTSAFTDQTNNNQSDPLIAMANLTDKLAMFTRQFEYQLSLAHDDRGALDRRLEESLQDRQKLQSLLTQLRNDKEAVHKQLEYTKLRHRRERNHTRLAHEAALNQTKHQYITQLQQCQLELNQTKHLYSTESQQHQKEAKRLQKQASRDRKRLDMEQERVLALQHTVDEQEHYIHRTSTSTRHLLWQLGKLLVRRFERLVVYIFPWVVRLIRSIYHLLFFWKDQDEPEDEVLSQEQPVSEEAS</sequence>
<feature type="compositionally biased region" description="Low complexity" evidence="2">
    <location>
        <begin position="99"/>
        <end position="116"/>
    </location>
</feature>
<feature type="coiled-coil region" evidence="1">
    <location>
        <begin position="165"/>
        <end position="192"/>
    </location>
</feature>
<evidence type="ECO:0000313" key="5">
    <source>
        <dbReference type="Proteomes" id="UP001153069"/>
    </source>
</evidence>
<dbReference type="EMBL" id="CAICTM010000135">
    <property type="protein sequence ID" value="CAB9502431.1"/>
    <property type="molecule type" value="Genomic_DNA"/>
</dbReference>
<organism evidence="4 5">
    <name type="scientific">Seminavis robusta</name>
    <dbReference type="NCBI Taxonomy" id="568900"/>
    <lineage>
        <taxon>Eukaryota</taxon>
        <taxon>Sar</taxon>
        <taxon>Stramenopiles</taxon>
        <taxon>Ochrophyta</taxon>
        <taxon>Bacillariophyta</taxon>
        <taxon>Bacillariophyceae</taxon>
        <taxon>Bacillariophycidae</taxon>
        <taxon>Naviculales</taxon>
        <taxon>Naviculaceae</taxon>
        <taxon>Seminavis</taxon>
    </lineage>
</organism>
<accession>A0A9N8DHX4</accession>